<keyword evidence="9" id="KW-1185">Reference proteome</keyword>
<evidence type="ECO:0000259" key="7">
    <source>
        <dbReference type="PROSITE" id="PS51061"/>
    </source>
</evidence>
<feature type="region of interest" description="Jag_N domain" evidence="6">
    <location>
        <begin position="6"/>
        <end position="56"/>
    </location>
</feature>
<dbReference type="RefSeq" id="WP_011527154.1">
    <property type="nucleotide sequence ID" value="NC_008011.1"/>
</dbReference>
<comment type="domain">
    <text evidence="6">Has an N-terminal Jag-N domain and 2 RNA-binding domains (KH and R3H).</text>
</comment>
<sequence>MEEFREFEERTLDEAIRAACKFFDATRERLEIELIQDAKNGIFGLVGARKALIRARLAQMQSSVDTLKQKKISSLSLSKKTKKQNRKINHHQIDQVGNVGEISTQQLKSSYNQSLNNTVVREEFPQVDNKIEREKDNEFSQLLDLSIENKGRLGPEVATLDVNEELFNDNYDGTTKNFSELDQDKLITEATNVVTKLIIPILGNVPIEVTILNNRLDVHVDCGEYSGLMIGRGGQTLASLQYLSSRILSRIMSSSIRIQFNIGDYREQQHERLRHLALSLAERVRNSGRSCSTRPMSSYHRRIIHLTLQNYPDIQTRSSGDGILKRIIIQRRRQERR</sequence>
<comment type="function">
    <text evidence="6">A probable RNA chaperone. Forms a complex with KhpA which binds to cellular RNA and controls its expression. Plays a role in peptidoglycan (PG) homeostasis and cell length regulation.</text>
</comment>
<dbReference type="Gene3D" id="3.30.1370.50">
    <property type="entry name" value="R3H-like domain"/>
    <property type="match status" value="1"/>
</dbReference>
<dbReference type="SUPFAM" id="SSF82708">
    <property type="entry name" value="R3H domain"/>
    <property type="match status" value="1"/>
</dbReference>
<keyword evidence="1 6" id="KW-0963">Cytoplasm</keyword>
<dbReference type="OrthoDB" id="9794483at2"/>
<evidence type="ECO:0000256" key="3">
    <source>
        <dbReference type="ARBA" id="ARBA00022960"/>
    </source>
</evidence>
<proteinExistence type="inferred from homology"/>
<dbReference type="InterPro" id="IPR038247">
    <property type="entry name" value="Jag_N_dom_sf"/>
</dbReference>
<dbReference type="EMBL" id="AM180252">
    <property type="protein sequence ID" value="CAJ55125.1"/>
    <property type="molecule type" value="Genomic_DNA"/>
</dbReference>
<keyword evidence="4 6" id="KW-0143">Chaperone</keyword>
<dbReference type="GO" id="GO:0008360">
    <property type="term" value="P:regulation of cell shape"/>
    <property type="evidence" value="ECO:0007669"/>
    <property type="project" value="UniProtKB-KW"/>
</dbReference>
<dbReference type="Pfam" id="PF14804">
    <property type="entry name" value="Jag_N"/>
    <property type="match status" value="1"/>
</dbReference>
<dbReference type="Pfam" id="PF01424">
    <property type="entry name" value="R3H"/>
    <property type="match status" value="1"/>
</dbReference>
<dbReference type="GO" id="GO:0071555">
    <property type="term" value="P:cell wall organization"/>
    <property type="evidence" value="ECO:0007669"/>
    <property type="project" value="UniProtKB-KW"/>
</dbReference>
<evidence type="ECO:0000256" key="1">
    <source>
        <dbReference type="ARBA" id="ARBA00022490"/>
    </source>
</evidence>
<dbReference type="SMART" id="SM01245">
    <property type="entry name" value="Jag_N"/>
    <property type="match status" value="1"/>
</dbReference>
<evidence type="ECO:0000256" key="4">
    <source>
        <dbReference type="ARBA" id="ARBA00023186"/>
    </source>
</evidence>
<dbReference type="STRING" id="363253.LI1071"/>
<dbReference type="InterPro" id="IPR034079">
    <property type="entry name" value="R3H_KhpB"/>
</dbReference>
<evidence type="ECO:0000256" key="5">
    <source>
        <dbReference type="ARBA" id="ARBA00023316"/>
    </source>
</evidence>
<evidence type="ECO:0000313" key="8">
    <source>
        <dbReference type="EMBL" id="CAJ55125.1"/>
    </source>
</evidence>
<dbReference type="InterPro" id="IPR036867">
    <property type="entry name" value="R3H_dom_sf"/>
</dbReference>
<gene>
    <name evidence="8" type="primary">jag</name>
    <name evidence="6" type="synonym">eloR</name>
    <name evidence="6" type="synonym">khpB</name>
    <name evidence="8" type="ordered locus">LI1071</name>
</gene>
<dbReference type="PANTHER" id="PTHR35800:SF1">
    <property type="entry name" value="RNA-BINDING PROTEIN KHPB"/>
    <property type="match status" value="1"/>
</dbReference>
<evidence type="ECO:0000256" key="6">
    <source>
        <dbReference type="HAMAP-Rule" id="MF_00867"/>
    </source>
</evidence>
<dbReference type="GO" id="GO:0005737">
    <property type="term" value="C:cytoplasm"/>
    <property type="evidence" value="ECO:0007669"/>
    <property type="project" value="UniProtKB-SubCell"/>
</dbReference>
<dbReference type="Proteomes" id="UP000002430">
    <property type="component" value="Chromosome"/>
</dbReference>
<dbReference type="InterPro" id="IPR032782">
    <property type="entry name" value="KhpB_N"/>
</dbReference>
<keyword evidence="3 6" id="KW-0133">Cell shape</keyword>
<dbReference type="GO" id="GO:0009252">
    <property type="term" value="P:peptidoglycan biosynthetic process"/>
    <property type="evidence" value="ECO:0007669"/>
    <property type="project" value="UniProtKB-UniRule"/>
</dbReference>
<dbReference type="HOGENOM" id="CLU_042512_0_0_7"/>
<dbReference type="InterPro" id="IPR039247">
    <property type="entry name" value="KhpB"/>
</dbReference>
<comment type="subunit">
    <text evidence="6">Forms a complex with KhpA.</text>
</comment>
<dbReference type="SMART" id="SM00393">
    <property type="entry name" value="R3H"/>
    <property type="match status" value="1"/>
</dbReference>
<protein>
    <recommendedName>
        <fullName evidence="6">RNA-binding protein KhpB</fullName>
    </recommendedName>
    <alternativeName>
        <fullName evidence="6">RNA-binding protein EloR</fullName>
    </alternativeName>
</protein>
<comment type="subcellular location">
    <subcellularLocation>
        <location evidence="6">Cytoplasm</location>
    </subcellularLocation>
</comment>
<dbReference type="GO" id="GO:0003723">
    <property type="term" value="F:RNA binding"/>
    <property type="evidence" value="ECO:0007669"/>
    <property type="project" value="UniProtKB-UniRule"/>
</dbReference>
<feature type="domain" description="R3H" evidence="7">
    <location>
        <begin position="267"/>
        <end position="333"/>
    </location>
</feature>
<dbReference type="InterPro" id="IPR001374">
    <property type="entry name" value="R3H_dom"/>
</dbReference>
<dbReference type="CDD" id="cd02644">
    <property type="entry name" value="R3H_jag"/>
    <property type="match status" value="1"/>
</dbReference>
<dbReference type="eggNOG" id="COG1847">
    <property type="taxonomic scope" value="Bacteria"/>
</dbReference>
<dbReference type="AlphaFoldDB" id="Q1MPF2"/>
<organism evidence="8 9">
    <name type="scientific">Lawsonia intracellularis (strain PHE/MN1-00)</name>
    <dbReference type="NCBI Taxonomy" id="363253"/>
    <lineage>
        <taxon>Bacteria</taxon>
        <taxon>Pseudomonadati</taxon>
        <taxon>Thermodesulfobacteriota</taxon>
        <taxon>Desulfovibrionia</taxon>
        <taxon>Desulfovibrionales</taxon>
        <taxon>Desulfovibrionaceae</taxon>
        <taxon>Lawsonia</taxon>
    </lineage>
</organism>
<dbReference type="KEGG" id="lip:LI1071"/>
<name>Q1MPF2_LAWIP</name>
<keyword evidence="2 6" id="KW-0694">RNA-binding</keyword>
<dbReference type="PANTHER" id="PTHR35800">
    <property type="entry name" value="PROTEIN JAG"/>
    <property type="match status" value="1"/>
</dbReference>
<dbReference type="PROSITE" id="PS51061">
    <property type="entry name" value="R3H"/>
    <property type="match status" value="1"/>
</dbReference>
<reference evidence="8 9" key="1">
    <citation type="submission" date="2005-11" db="EMBL/GenBank/DDBJ databases">
        <title>The complete genome sequence of Lawsonia intracellularis: the causative agent of proliferative enteropathy.</title>
        <authorList>
            <person name="Kaur K."/>
            <person name="Zhang Q."/>
            <person name="Beckler D."/>
            <person name="Munir S."/>
            <person name="Li L."/>
            <person name="Kinsley K."/>
            <person name="Herron L."/>
            <person name="Peterson A."/>
            <person name="May B."/>
            <person name="Singh S."/>
            <person name="Gebhart C."/>
            <person name="Kapur V."/>
        </authorList>
    </citation>
    <scope>NUCLEOTIDE SEQUENCE [LARGE SCALE GENOMIC DNA]</scope>
    <source>
        <strain evidence="8 9">PHE/MN1-00</strain>
    </source>
</reference>
<dbReference type="Gene3D" id="3.30.300.20">
    <property type="match status" value="1"/>
</dbReference>
<keyword evidence="5 6" id="KW-0961">Cell wall biogenesis/degradation</keyword>
<evidence type="ECO:0000256" key="2">
    <source>
        <dbReference type="ARBA" id="ARBA00022884"/>
    </source>
</evidence>
<comment type="similarity">
    <text evidence="6">Belongs to the KhpB RNA-binding protein family.</text>
</comment>
<dbReference type="Gene3D" id="3.30.30.80">
    <property type="entry name" value="probable RNA-binding protein from clostridium symbiosum atcc 14940"/>
    <property type="match status" value="1"/>
</dbReference>
<dbReference type="HAMAP" id="MF_00867">
    <property type="entry name" value="KhpB"/>
    <property type="match status" value="1"/>
</dbReference>
<evidence type="ECO:0000313" key="9">
    <source>
        <dbReference type="Proteomes" id="UP000002430"/>
    </source>
</evidence>
<dbReference type="InterPro" id="IPR015946">
    <property type="entry name" value="KH_dom-like_a/b"/>
</dbReference>
<accession>Q1MPF2</accession>